<gene>
    <name evidence="1" type="ORF">RFI_02217</name>
</gene>
<dbReference type="EMBL" id="ASPP01002210">
    <property type="protein sequence ID" value="ETO34871.1"/>
    <property type="molecule type" value="Genomic_DNA"/>
</dbReference>
<name>X6P9P4_RETFI</name>
<protein>
    <submittedName>
        <fullName evidence="1">Uncharacterized protein</fullName>
    </submittedName>
</protein>
<proteinExistence type="predicted"/>
<organism evidence="1 2">
    <name type="scientific">Reticulomyxa filosa</name>
    <dbReference type="NCBI Taxonomy" id="46433"/>
    <lineage>
        <taxon>Eukaryota</taxon>
        <taxon>Sar</taxon>
        <taxon>Rhizaria</taxon>
        <taxon>Retaria</taxon>
        <taxon>Foraminifera</taxon>
        <taxon>Monothalamids</taxon>
        <taxon>Reticulomyxidae</taxon>
        <taxon>Reticulomyxa</taxon>
    </lineage>
</organism>
<dbReference type="Proteomes" id="UP000023152">
    <property type="component" value="Unassembled WGS sequence"/>
</dbReference>
<dbReference type="Gene3D" id="2.120.10.80">
    <property type="entry name" value="Kelch-type beta propeller"/>
    <property type="match status" value="1"/>
</dbReference>
<dbReference type="SUPFAM" id="SSF50965">
    <property type="entry name" value="Galactose oxidase, central domain"/>
    <property type="match status" value="1"/>
</dbReference>
<keyword evidence="2" id="KW-1185">Reference proteome</keyword>
<comment type="caution">
    <text evidence="1">The sequence shown here is derived from an EMBL/GenBank/DDBJ whole genome shotgun (WGS) entry which is preliminary data.</text>
</comment>
<dbReference type="AlphaFoldDB" id="X6P9P4"/>
<dbReference type="InterPro" id="IPR011043">
    <property type="entry name" value="Gal_Oxase/kelch_b-propeller"/>
</dbReference>
<evidence type="ECO:0000313" key="1">
    <source>
        <dbReference type="EMBL" id="ETO34871.1"/>
    </source>
</evidence>
<accession>X6P9P4</accession>
<sequence>MANQNTTQEQTGQSQHLITSTSFQILKDLPVPLSRSQCVLHKHEILICGGEGSQACYSYDTLKNEFKFICEYPSDIILRGHCVVKLVDNNSKDDNQITLLSFGGWDKHTLIMKYVSVWSNENNNSDNEKNRSNNYNKWVPFTDNHNNPITIGRIEDIYEGARAVIGGSNNHLLFITYPIDNISVFNLNTFRFIKYSTLLIQDFSIANHCF</sequence>
<evidence type="ECO:0000313" key="2">
    <source>
        <dbReference type="Proteomes" id="UP000023152"/>
    </source>
</evidence>
<feature type="non-terminal residue" evidence="1">
    <location>
        <position position="210"/>
    </location>
</feature>
<reference evidence="1 2" key="1">
    <citation type="journal article" date="2013" name="Curr. Biol.">
        <title>The Genome of the Foraminiferan Reticulomyxa filosa.</title>
        <authorList>
            <person name="Glockner G."/>
            <person name="Hulsmann N."/>
            <person name="Schleicher M."/>
            <person name="Noegel A.A."/>
            <person name="Eichinger L."/>
            <person name="Gallinger C."/>
            <person name="Pawlowski J."/>
            <person name="Sierra R."/>
            <person name="Euteneuer U."/>
            <person name="Pillet L."/>
            <person name="Moustafa A."/>
            <person name="Platzer M."/>
            <person name="Groth M."/>
            <person name="Szafranski K."/>
            <person name="Schliwa M."/>
        </authorList>
    </citation>
    <scope>NUCLEOTIDE SEQUENCE [LARGE SCALE GENOMIC DNA]</scope>
</reference>
<dbReference type="InterPro" id="IPR015915">
    <property type="entry name" value="Kelch-typ_b-propeller"/>
</dbReference>